<gene>
    <name evidence="2 4 5" type="ORF">SRAE_0000002100</name>
</gene>
<reference evidence="4" key="3">
    <citation type="submission" date="2020-12" db="UniProtKB">
        <authorList>
            <consortium name="WormBaseParasite"/>
        </authorList>
    </citation>
    <scope>IDENTIFICATION</scope>
</reference>
<evidence type="ECO:0000313" key="4">
    <source>
        <dbReference type="WBParaSite" id="SRAE_0000002100.1"/>
    </source>
</evidence>
<organism evidence="2">
    <name type="scientific">Strongyloides ratti</name>
    <name type="common">Parasitic roundworm</name>
    <dbReference type="NCBI Taxonomy" id="34506"/>
    <lineage>
        <taxon>Eukaryota</taxon>
        <taxon>Metazoa</taxon>
        <taxon>Ecdysozoa</taxon>
        <taxon>Nematoda</taxon>
        <taxon>Chromadorea</taxon>
        <taxon>Rhabditida</taxon>
        <taxon>Tylenchina</taxon>
        <taxon>Panagrolaimomorpha</taxon>
        <taxon>Strongyloidoidea</taxon>
        <taxon>Strongyloididae</taxon>
        <taxon>Strongyloides</taxon>
    </lineage>
</organism>
<name>A0A090L077_STRRB</name>
<evidence type="ECO:0000313" key="3">
    <source>
        <dbReference type="Proteomes" id="UP000035682"/>
    </source>
</evidence>
<keyword evidence="1" id="KW-0732">Signal</keyword>
<accession>A0A090L077</accession>
<sequence>MHNNSKLFICFLIFLNIINILSKASFATISRLTYDTGHILGSEDLKINRKGTLSIEDINCPTNIGRKLEEKLQYYNLEYRGTFLETLSNTTKYNEVCRIYNESMISLLQCPKEEVQAPTAIIALLKIFCHIKKEITMKYVQCCSRIEVLKSGDSSNREISCIFAYCSTVCLANQISECGVEEDLKDIYYYLNGASMLLGVEAALRHDVSPPQMLEAYNKIPLKCREMMEKSVSASMGKF</sequence>
<feature type="signal peptide" evidence="1">
    <location>
        <begin position="1"/>
        <end position="22"/>
    </location>
</feature>
<reference evidence="3" key="2">
    <citation type="submission" date="2014-09" db="EMBL/GenBank/DDBJ databases">
        <authorList>
            <person name="Martin A.A."/>
        </authorList>
    </citation>
    <scope>NUCLEOTIDE SEQUENCE</scope>
    <source>
        <strain evidence="3">ED321</strain>
    </source>
</reference>
<keyword evidence="3" id="KW-1185">Reference proteome</keyword>
<dbReference type="CTD" id="36373256"/>
<dbReference type="AlphaFoldDB" id="A0A090L077"/>
<protein>
    <submittedName>
        <fullName evidence="2 4">Uncharacterized protein</fullName>
    </submittedName>
</protein>
<dbReference type="Proteomes" id="UP000035682">
    <property type="component" value="Unplaced"/>
</dbReference>
<evidence type="ECO:0000313" key="5">
    <source>
        <dbReference type="WormBase" id="SRAE_0000002100"/>
    </source>
</evidence>
<dbReference type="OMA" id="RINECAT"/>
<dbReference type="WormBase" id="SRAE_0000002100">
    <property type="protein sequence ID" value="SRP03654"/>
    <property type="gene ID" value="WBGene00255758"/>
</dbReference>
<evidence type="ECO:0000256" key="1">
    <source>
        <dbReference type="SAM" id="SignalP"/>
    </source>
</evidence>
<dbReference type="GeneID" id="36373256"/>
<reference evidence="2" key="1">
    <citation type="submission" date="2014-09" db="EMBL/GenBank/DDBJ databases">
        <authorList>
            <person name="Aslett A.Martin."/>
        </authorList>
    </citation>
    <scope>NUCLEOTIDE SEQUENCE</scope>
    <source>
        <strain evidence="2">ED321 Heterogonic</strain>
    </source>
</reference>
<evidence type="ECO:0000313" key="2">
    <source>
        <dbReference type="EMBL" id="CEF60889.1"/>
    </source>
</evidence>
<dbReference type="EMBL" id="LN609405">
    <property type="protein sequence ID" value="CEF60889.1"/>
    <property type="molecule type" value="Genomic_DNA"/>
</dbReference>
<dbReference type="WBParaSite" id="SRAE_0000002100.1">
    <property type="protein sequence ID" value="SRAE_0000002100.1"/>
    <property type="gene ID" value="WBGene00255758"/>
</dbReference>
<dbReference type="RefSeq" id="XP_024500098.1">
    <property type="nucleotide sequence ID" value="XM_024645857.1"/>
</dbReference>
<feature type="chain" id="PRO_5015030358" evidence="1">
    <location>
        <begin position="23"/>
        <end position="239"/>
    </location>
</feature>
<proteinExistence type="predicted"/>